<evidence type="ECO:0000313" key="4">
    <source>
        <dbReference type="EMBL" id="OAR03106.1"/>
    </source>
</evidence>
<sequence>MHFSQAVRKSHRLFASHQRGNTKRKYSSSNQAPRRPYEKSSFNRMVKHYHPDMHHHHGGDISPQVRLHRYYLIVAAHELLSNPEQRRRYDLYKIGWMNHVSGPVVEDAPSWPSEADRYAGNDDQGSRPSLMRQSPIYMSNNAFAILALIVAFGYAIVSYERVRSAAWREKRRLHLVDRDIVKTLYDARHLVEGKSKDERILAFLCRRHVASGMDDDDGGFLPLDRHWEQNICRH</sequence>
<comment type="caution">
    <text evidence="4">The sequence shown here is derived from an EMBL/GenBank/DDBJ whole genome shotgun (WGS) entry which is preliminary data.</text>
</comment>
<evidence type="ECO:0000256" key="1">
    <source>
        <dbReference type="SAM" id="MobiDB-lite"/>
    </source>
</evidence>
<dbReference type="EMBL" id="LUKN01000332">
    <property type="protein sequence ID" value="OAR03106.1"/>
    <property type="molecule type" value="Genomic_DNA"/>
</dbReference>
<keyword evidence="2" id="KW-1133">Transmembrane helix</keyword>
<evidence type="ECO:0000313" key="5">
    <source>
        <dbReference type="Proteomes" id="UP000243081"/>
    </source>
</evidence>
<evidence type="ECO:0000259" key="3">
    <source>
        <dbReference type="PROSITE" id="PS50076"/>
    </source>
</evidence>
<dbReference type="OrthoDB" id="445556at2759"/>
<dbReference type="SUPFAM" id="SSF46565">
    <property type="entry name" value="Chaperone J-domain"/>
    <property type="match status" value="1"/>
</dbReference>
<feature type="region of interest" description="Disordered" evidence="1">
    <location>
        <begin position="1"/>
        <end position="39"/>
    </location>
</feature>
<dbReference type="InterPro" id="IPR036869">
    <property type="entry name" value="J_dom_sf"/>
</dbReference>
<organism evidence="4 5">
    <name type="scientific">Cordyceps confragosa</name>
    <name type="common">Lecanicillium lecanii</name>
    <dbReference type="NCBI Taxonomy" id="2714763"/>
    <lineage>
        <taxon>Eukaryota</taxon>
        <taxon>Fungi</taxon>
        <taxon>Dikarya</taxon>
        <taxon>Ascomycota</taxon>
        <taxon>Pezizomycotina</taxon>
        <taxon>Sordariomycetes</taxon>
        <taxon>Hypocreomycetidae</taxon>
        <taxon>Hypocreales</taxon>
        <taxon>Cordycipitaceae</taxon>
        <taxon>Akanthomyces</taxon>
    </lineage>
</organism>
<dbReference type="InterPro" id="IPR001623">
    <property type="entry name" value="DnaJ_domain"/>
</dbReference>
<gene>
    <name evidence="4" type="ORF">LLEC1_04972</name>
</gene>
<dbReference type="PROSITE" id="PS00636">
    <property type="entry name" value="DNAJ_1"/>
    <property type="match status" value="1"/>
</dbReference>
<dbReference type="OMA" id="WEQNICR"/>
<feature type="transmembrane region" description="Helical" evidence="2">
    <location>
        <begin position="142"/>
        <end position="162"/>
    </location>
</feature>
<keyword evidence="2" id="KW-0812">Transmembrane</keyword>
<feature type="compositionally biased region" description="Basic residues" evidence="1">
    <location>
        <begin position="8"/>
        <end position="26"/>
    </location>
</feature>
<reference evidence="4 5" key="1">
    <citation type="submission" date="2016-03" db="EMBL/GenBank/DDBJ databases">
        <title>Fine-scale spatial genetic structure of a fungal parasite of coffee scale insects.</title>
        <authorList>
            <person name="Jackson D."/>
            <person name="Zemenick K.A."/>
            <person name="Malloure B."/>
            <person name="Quandt C.A."/>
            <person name="James T.Y."/>
        </authorList>
    </citation>
    <scope>NUCLEOTIDE SEQUENCE [LARGE SCALE GENOMIC DNA]</scope>
    <source>
        <strain evidence="4 5">UM487</strain>
    </source>
</reference>
<dbReference type="Proteomes" id="UP000243081">
    <property type="component" value="Unassembled WGS sequence"/>
</dbReference>
<keyword evidence="2" id="KW-0472">Membrane</keyword>
<dbReference type="AlphaFoldDB" id="A0A179IKB5"/>
<dbReference type="PROSITE" id="PS50076">
    <property type="entry name" value="DNAJ_2"/>
    <property type="match status" value="1"/>
</dbReference>
<dbReference type="InterPro" id="IPR018253">
    <property type="entry name" value="DnaJ_domain_CS"/>
</dbReference>
<name>A0A179IKB5_CORDF</name>
<dbReference type="Gene3D" id="1.10.287.110">
    <property type="entry name" value="DnaJ domain"/>
    <property type="match status" value="1"/>
</dbReference>
<evidence type="ECO:0000256" key="2">
    <source>
        <dbReference type="SAM" id="Phobius"/>
    </source>
</evidence>
<accession>A0A179IKB5</accession>
<proteinExistence type="predicted"/>
<feature type="domain" description="J" evidence="3">
    <location>
        <begin position="9"/>
        <end position="93"/>
    </location>
</feature>
<keyword evidence="5" id="KW-1185">Reference proteome</keyword>
<protein>
    <recommendedName>
        <fullName evidence="3">J domain-containing protein</fullName>
    </recommendedName>
</protein>